<evidence type="ECO:0000259" key="4">
    <source>
        <dbReference type="PROSITE" id="PS50042"/>
    </source>
</evidence>
<dbReference type="RefSeq" id="WP_143890375.1">
    <property type="nucleotide sequence ID" value="NZ_VJNB01000006.1"/>
</dbReference>
<dbReference type="GO" id="GO:0006355">
    <property type="term" value="P:regulation of DNA-templated transcription"/>
    <property type="evidence" value="ECO:0007669"/>
    <property type="project" value="InterPro"/>
</dbReference>
<accession>A0A554W7U1</accession>
<reference evidence="5 6" key="1">
    <citation type="submission" date="2019-07" db="EMBL/GenBank/DDBJ databases">
        <title>Tepidimonas alkaliphilus YIM 72238 draft genome.</title>
        <authorList>
            <person name="Da Costa M.S."/>
            <person name="Froufe H.J.C."/>
            <person name="Egas C."/>
            <person name="Albuquerque L."/>
        </authorList>
    </citation>
    <scope>NUCLEOTIDE SEQUENCE [LARGE SCALE GENOMIC DNA]</scope>
    <source>
        <strain evidence="5 6">YIM 72238</strain>
    </source>
</reference>
<comment type="caution">
    <text evidence="5">The sequence shown here is derived from an EMBL/GenBank/DDBJ whole genome shotgun (WGS) entry which is preliminary data.</text>
</comment>
<dbReference type="Gene3D" id="2.60.120.10">
    <property type="entry name" value="Jelly Rolls"/>
    <property type="match status" value="1"/>
</dbReference>
<dbReference type="Proteomes" id="UP000315736">
    <property type="component" value="Unassembled WGS sequence"/>
</dbReference>
<dbReference type="PROSITE" id="PS50042">
    <property type="entry name" value="CNMP_BINDING_3"/>
    <property type="match status" value="1"/>
</dbReference>
<dbReference type="SUPFAM" id="SSF51206">
    <property type="entry name" value="cAMP-binding domain-like"/>
    <property type="match status" value="1"/>
</dbReference>
<evidence type="ECO:0000256" key="3">
    <source>
        <dbReference type="ARBA" id="ARBA00023163"/>
    </source>
</evidence>
<dbReference type="SUPFAM" id="SSF46785">
    <property type="entry name" value="Winged helix' DNA-binding domain"/>
    <property type="match status" value="1"/>
</dbReference>
<feature type="domain" description="Cyclic nucleotide-binding" evidence="4">
    <location>
        <begin position="32"/>
        <end position="99"/>
    </location>
</feature>
<dbReference type="InterPro" id="IPR000595">
    <property type="entry name" value="cNMP-bd_dom"/>
</dbReference>
<dbReference type="GO" id="GO:0003677">
    <property type="term" value="F:DNA binding"/>
    <property type="evidence" value="ECO:0007669"/>
    <property type="project" value="UniProtKB-KW"/>
</dbReference>
<dbReference type="Pfam" id="PF00027">
    <property type="entry name" value="cNMP_binding"/>
    <property type="match status" value="1"/>
</dbReference>
<sequence length="224" mass="24018">MSPAAGCALCVMRAACALQPLLDDLRLTQALVRERRLTSGDAVMVQGQVAQQLATLKVGALMLRRNPGVGGPRTVAVLGAGYVLSLRALLAQRPGAHAVAMVPSRVCEVPLAPLRTLLQRSAPAARWLALQQLRVTETLADWAAVARLPDALSRVAAAVQLLQRELGTREVTLPPRDDWAQLCGCAPETTSRMLARLEQEGRLRRTGRGRVVWLGASLMSRSPG</sequence>
<name>A0A554W7U1_9BURK</name>
<dbReference type="EMBL" id="VJNB01000006">
    <property type="protein sequence ID" value="TSE19639.1"/>
    <property type="molecule type" value="Genomic_DNA"/>
</dbReference>
<gene>
    <name evidence="5" type="ORF">Talka_01358</name>
</gene>
<dbReference type="Pfam" id="PF13545">
    <property type="entry name" value="HTH_Crp_2"/>
    <property type="match status" value="1"/>
</dbReference>
<keyword evidence="3" id="KW-0804">Transcription</keyword>
<evidence type="ECO:0000313" key="5">
    <source>
        <dbReference type="EMBL" id="TSE19639.1"/>
    </source>
</evidence>
<protein>
    <submittedName>
        <fullName evidence="5">Crp-like helix-turn-helix domain protein</fullName>
    </submittedName>
</protein>
<dbReference type="CDD" id="cd00038">
    <property type="entry name" value="CAP_ED"/>
    <property type="match status" value="1"/>
</dbReference>
<evidence type="ECO:0000313" key="6">
    <source>
        <dbReference type="Proteomes" id="UP000315736"/>
    </source>
</evidence>
<keyword evidence="6" id="KW-1185">Reference proteome</keyword>
<evidence type="ECO:0000256" key="1">
    <source>
        <dbReference type="ARBA" id="ARBA00023015"/>
    </source>
</evidence>
<dbReference type="InterPro" id="IPR036390">
    <property type="entry name" value="WH_DNA-bd_sf"/>
</dbReference>
<dbReference type="OrthoDB" id="9157630at2"/>
<organism evidence="5 6">
    <name type="scientific">Tepidimonas alkaliphilus</name>
    <dbReference type="NCBI Taxonomy" id="2588942"/>
    <lineage>
        <taxon>Bacteria</taxon>
        <taxon>Pseudomonadati</taxon>
        <taxon>Pseudomonadota</taxon>
        <taxon>Betaproteobacteria</taxon>
        <taxon>Burkholderiales</taxon>
        <taxon>Tepidimonas</taxon>
    </lineage>
</organism>
<dbReference type="SMART" id="SM00419">
    <property type="entry name" value="HTH_CRP"/>
    <property type="match status" value="1"/>
</dbReference>
<dbReference type="InterPro" id="IPR012318">
    <property type="entry name" value="HTH_CRP"/>
</dbReference>
<keyword evidence="1" id="KW-0805">Transcription regulation</keyword>
<dbReference type="AlphaFoldDB" id="A0A554W7U1"/>
<dbReference type="InterPro" id="IPR018490">
    <property type="entry name" value="cNMP-bd_dom_sf"/>
</dbReference>
<dbReference type="InterPro" id="IPR014710">
    <property type="entry name" value="RmlC-like_jellyroll"/>
</dbReference>
<proteinExistence type="predicted"/>
<evidence type="ECO:0000256" key="2">
    <source>
        <dbReference type="ARBA" id="ARBA00023125"/>
    </source>
</evidence>
<keyword evidence="2" id="KW-0238">DNA-binding</keyword>